<evidence type="ECO:0000259" key="2">
    <source>
        <dbReference type="Pfam" id="PF01266"/>
    </source>
</evidence>
<dbReference type="SUPFAM" id="SSF51905">
    <property type="entry name" value="FAD/NAD(P)-binding domain"/>
    <property type="match status" value="1"/>
</dbReference>
<reference evidence="3 4" key="1">
    <citation type="submission" date="2016-12" db="EMBL/GenBank/DDBJ databases">
        <authorList>
            <person name="Song W.-J."/>
            <person name="Kurnit D.M."/>
        </authorList>
    </citation>
    <scope>NUCLEOTIDE SEQUENCE [LARGE SCALE GENOMIC DNA]</scope>
    <source>
        <strain evidence="3 4">IMCC3135</strain>
    </source>
</reference>
<sequence length="458" mass="49784">MESAPGLLTQANGVDELGKCDDCHRDFSSSSTDMIDTWYKRCLAEPTVDVMSESCEADICIVGAGLAGLTSALQLARSGLQVVVLEAEQIAWGASGRNGGFVTPGFAQGYAAVEARVGQTAAQALHGLSIEGMQIVADNIRQLQIEDAQPVPGILGICRYPAAGELKSRRDWLAKHFDYHVDHLAGDELSEHLKSACYHDALHDQNAFHFNPLAYARGLAAAIRKLGGRIHEKTAVETINGSQGSWKVVTSRGTVAARDVLLTTGGYTGKLQPALHRSYLPIATYVMLTENNPELIASVISTRSAILDDRRASDYYRVVDEGRRLLWGGRITTRVSEPRALSVLLHRSMVATYPQLAQLKVDTAWSGSMSYARHRMPQIGQLPNGQWYCTAFGGHGMNTTAIGGHVIAEAITGQSDRYRQFSPFGLEYTGGVVGRAAVQATYWGYQLMDKWQERARGG</sequence>
<dbReference type="Proteomes" id="UP000250079">
    <property type="component" value="Chromosome"/>
</dbReference>
<dbReference type="PRINTS" id="PR00420">
    <property type="entry name" value="RNGMNOXGNASE"/>
</dbReference>
<dbReference type="PANTHER" id="PTHR13847:SF281">
    <property type="entry name" value="FAD DEPENDENT OXIDOREDUCTASE DOMAIN-CONTAINING PROTEIN"/>
    <property type="match status" value="1"/>
</dbReference>
<dbReference type="EC" id="1.4.3.-" evidence="3"/>
<accession>A0A2Z2P3U9</accession>
<dbReference type="EMBL" id="CP018632">
    <property type="protein sequence ID" value="ASJ76080.1"/>
    <property type="molecule type" value="Genomic_DNA"/>
</dbReference>
<dbReference type="PANTHER" id="PTHR13847">
    <property type="entry name" value="SARCOSINE DEHYDROGENASE-RELATED"/>
    <property type="match status" value="1"/>
</dbReference>
<keyword evidence="4" id="KW-1185">Reference proteome</keyword>
<dbReference type="RefSeq" id="WP_205737779.1">
    <property type="nucleotide sequence ID" value="NZ_CP018632.1"/>
</dbReference>
<protein>
    <submittedName>
        <fullName evidence="3">Gamma-glutamylputrescine oxidoreductase</fullName>
        <ecNumber evidence="3">1.4.3.-</ecNumber>
    </submittedName>
</protein>
<dbReference type="InterPro" id="IPR036188">
    <property type="entry name" value="FAD/NAD-bd_sf"/>
</dbReference>
<gene>
    <name evidence="3" type="primary">puuB_11</name>
    <name evidence="3" type="ORF">IMCC3135_30155</name>
</gene>
<dbReference type="AlphaFoldDB" id="A0A2Z2P3U9"/>
<proteinExistence type="predicted"/>
<dbReference type="KEGG" id="gai:IMCC3135_30155"/>
<evidence type="ECO:0000313" key="4">
    <source>
        <dbReference type="Proteomes" id="UP000250079"/>
    </source>
</evidence>
<dbReference type="GO" id="GO:0016491">
    <property type="term" value="F:oxidoreductase activity"/>
    <property type="evidence" value="ECO:0007669"/>
    <property type="project" value="UniProtKB-KW"/>
</dbReference>
<organism evidence="3 4">
    <name type="scientific">Granulosicoccus antarcticus IMCC3135</name>
    <dbReference type="NCBI Taxonomy" id="1192854"/>
    <lineage>
        <taxon>Bacteria</taxon>
        <taxon>Pseudomonadati</taxon>
        <taxon>Pseudomonadota</taxon>
        <taxon>Gammaproteobacteria</taxon>
        <taxon>Chromatiales</taxon>
        <taxon>Granulosicoccaceae</taxon>
        <taxon>Granulosicoccus</taxon>
    </lineage>
</organism>
<evidence type="ECO:0000256" key="1">
    <source>
        <dbReference type="ARBA" id="ARBA00023002"/>
    </source>
</evidence>
<evidence type="ECO:0000313" key="3">
    <source>
        <dbReference type="EMBL" id="ASJ76080.1"/>
    </source>
</evidence>
<feature type="domain" description="FAD dependent oxidoreductase" evidence="2">
    <location>
        <begin position="58"/>
        <end position="409"/>
    </location>
</feature>
<dbReference type="Gene3D" id="3.30.9.10">
    <property type="entry name" value="D-Amino Acid Oxidase, subunit A, domain 2"/>
    <property type="match status" value="1"/>
</dbReference>
<dbReference type="Gene3D" id="3.50.50.60">
    <property type="entry name" value="FAD/NAD(P)-binding domain"/>
    <property type="match status" value="1"/>
</dbReference>
<name>A0A2Z2P3U9_9GAMM</name>
<dbReference type="GO" id="GO:0005737">
    <property type="term" value="C:cytoplasm"/>
    <property type="evidence" value="ECO:0007669"/>
    <property type="project" value="TreeGrafter"/>
</dbReference>
<keyword evidence="1 3" id="KW-0560">Oxidoreductase</keyword>
<dbReference type="InterPro" id="IPR006076">
    <property type="entry name" value="FAD-dep_OxRdtase"/>
</dbReference>
<dbReference type="Pfam" id="PF01266">
    <property type="entry name" value="DAO"/>
    <property type="match status" value="1"/>
</dbReference>